<feature type="compositionally biased region" description="Basic and acidic residues" evidence="1">
    <location>
        <begin position="355"/>
        <end position="364"/>
    </location>
</feature>
<evidence type="ECO:0000313" key="4">
    <source>
        <dbReference type="Proteomes" id="UP000027987"/>
    </source>
</evidence>
<feature type="domain" description="KfrA N-terminal DNA-binding" evidence="2">
    <location>
        <begin position="228"/>
        <end position="336"/>
    </location>
</feature>
<keyword evidence="4" id="KW-1185">Reference proteome</keyword>
<dbReference type="HOGENOM" id="CLU_489784_0_0_6"/>
<dbReference type="PATRIC" id="fig|1217721.7.peg.2781"/>
<dbReference type="KEGG" id="dja:HY57_13485"/>
<protein>
    <recommendedName>
        <fullName evidence="2">KfrA N-terminal DNA-binding domain-containing protein</fullName>
    </recommendedName>
</protein>
<organism evidence="3 4">
    <name type="scientific">Dyella japonica A8</name>
    <dbReference type="NCBI Taxonomy" id="1217721"/>
    <lineage>
        <taxon>Bacteria</taxon>
        <taxon>Pseudomonadati</taxon>
        <taxon>Pseudomonadota</taxon>
        <taxon>Gammaproteobacteria</taxon>
        <taxon>Lysobacterales</taxon>
        <taxon>Rhodanobacteraceae</taxon>
        <taxon>Dyella</taxon>
    </lineage>
</organism>
<dbReference type="Proteomes" id="UP000027987">
    <property type="component" value="Chromosome"/>
</dbReference>
<dbReference type="InterPro" id="IPR021104">
    <property type="entry name" value="KfrA_DNA-bd_N"/>
</dbReference>
<dbReference type="RefSeq" id="WP_019467551.1">
    <property type="nucleotide sequence ID" value="NZ_ALOY01000184.1"/>
</dbReference>
<dbReference type="STRING" id="1217721.HY57_13485"/>
<sequence>MATPTDHLLTTRWDAAVLAATAGASTDGDVVWTPFDAVCTLLQRLIDTGRCVAWYADKLSEHGVCCVPLATLAVTARVPMGIAPRAIDPKNPADHAIALGGDGRTLVLSPRALTYLPGRTPAQSGFQLLAGEPPMRIPFPQATDALQFPKGQALLLVDAALDVPDLLRRAGDLTDLSELDGVQQAFAGGHRASYQPLHERVAQEDALARIRARYEAVRGPTPRPLSQVDVDAIVEAALDLGQVPSLKLVHGVTEGRGSPNQVYPKIADAMARLSPARRARPPDVPKGFWDAWQTLQAAATETGQRALDGERATLDIEREALRQAQDQFAQAQAAAASANDERERHLATLQQELREAKDASERLQNEASGLRQALQAADAQHAKDREALEVARQTIETLTASRQATVDERDAAQAAAATGEAARVAVTSELAALQDRHGRLVTDHTTRNAELATARQQAEAASARAASAETQLIDQTAAVTRLSEQRDRDIRQSGALEERLNAREAECKTLRPLTAQLATAQQTIARLEGEVTALKAAPKPKTTRKAKRTSPSGDPS</sequence>
<dbReference type="Pfam" id="PF11740">
    <property type="entry name" value="KfrA_N"/>
    <property type="match status" value="1"/>
</dbReference>
<dbReference type="EMBL" id="CP008884">
    <property type="protein sequence ID" value="AIF48194.1"/>
    <property type="molecule type" value="Genomic_DNA"/>
</dbReference>
<feature type="region of interest" description="Disordered" evidence="1">
    <location>
        <begin position="531"/>
        <end position="556"/>
    </location>
</feature>
<evidence type="ECO:0000259" key="2">
    <source>
        <dbReference type="Pfam" id="PF11740"/>
    </source>
</evidence>
<accession>A0A075K1W0</accession>
<dbReference type="AlphaFoldDB" id="A0A075K1W0"/>
<reference evidence="3 4" key="1">
    <citation type="submission" date="2014-07" db="EMBL/GenBank/DDBJ databases">
        <title>Complete Genome Sequence of Dyella japonica Strain A8 Isolated from Malaysian Tropical Soil.</title>
        <authorList>
            <person name="Hui R.K.H."/>
            <person name="Chen J.-W."/>
            <person name="Chan K.-G."/>
            <person name="Leung F.C.C."/>
        </authorList>
    </citation>
    <scope>NUCLEOTIDE SEQUENCE [LARGE SCALE GENOMIC DNA]</scope>
    <source>
        <strain evidence="3 4">A8</strain>
    </source>
</reference>
<feature type="region of interest" description="Disordered" evidence="1">
    <location>
        <begin position="355"/>
        <end position="378"/>
    </location>
</feature>
<evidence type="ECO:0000313" key="3">
    <source>
        <dbReference type="EMBL" id="AIF48194.1"/>
    </source>
</evidence>
<gene>
    <name evidence="3" type="ORF">HY57_13485</name>
</gene>
<proteinExistence type="predicted"/>
<evidence type="ECO:0000256" key="1">
    <source>
        <dbReference type="SAM" id="MobiDB-lite"/>
    </source>
</evidence>
<name>A0A075K1W0_9GAMM</name>